<dbReference type="AlphaFoldDB" id="X1K2X0"/>
<gene>
    <name evidence="1" type="ORF">S03H2_63864</name>
</gene>
<name>X1K2X0_9ZZZZ</name>
<comment type="caution">
    <text evidence="1">The sequence shown here is derived from an EMBL/GenBank/DDBJ whole genome shotgun (WGS) entry which is preliminary data.</text>
</comment>
<reference evidence="1" key="1">
    <citation type="journal article" date="2014" name="Front. Microbiol.">
        <title>High frequency of phylogenetically diverse reductive dehalogenase-homologous genes in deep subseafloor sedimentary metagenomes.</title>
        <authorList>
            <person name="Kawai M."/>
            <person name="Futagami T."/>
            <person name="Toyoda A."/>
            <person name="Takaki Y."/>
            <person name="Nishi S."/>
            <person name="Hori S."/>
            <person name="Arai W."/>
            <person name="Tsubouchi T."/>
            <person name="Morono Y."/>
            <person name="Uchiyama I."/>
            <person name="Ito T."/>
            <person name="Fujiyama A."/>
            <person name="Inagaki F."/>
            <person name="Takami H."/>
        </authorList>
    </citation>
    <scope>NUCLEOTIDE SEQUENCE</scope>
    <source>
        <strain evidence="1">Expedition CK06-06</strain>
    </source>
</reference>
<dbReference type="Gene3D" id="1.25.40.10">
    <property type="entry name" value="Tetratricopeptide repeat domain"/>
    <property type="match status" value="1"/>
</dbReference>
<feature type="non-terminal residue" evidence="1">
    <location>
        <position position="203"/>
    </location>
</feature>
<sequence length="203" mass="22755">MDWEEFRFPDADWFAEGSHRHRFEAADNATDDELFARMEQMRFGTWPTPNRYLADLEDKLLARDPGHAGLLRALAEQDLYAGLNARAIERLEKALERRPRDGEILCLLGWAQLRLGRYDEAVVRFSEASAALPLRANALTGLVCARLAAGHAEEALAASDRLAESFGADPWGRLVRVMALRRAGQTARAVEGLKALLTQDPLW</sequence>
<protein>
    <submittedName>
        <fullName evidence="1">Uncharacterized protein</fullName>
    </submittedName>
</protein>
<dbReference type="InterPro" id="IPR011990">
    <property type="entry name" value="TPR-like_helical_dom_sf"/>
</dbReference>
<dbReference type="SUPFAM" id="SSF48452">
    <property type="entry name" value="TPR-like"/>
    <property type="match status" value="1"/>
</dbReference>
<organism evidence="1">
    <name type="scientific">marine sediment metagenome</name>
    <dbReference type="NCBI Taxonomy" id="412755"/>
    <lineage>
        <taxon>unclassified sequences</taxon>
        <taxon>metagenomes</taxon>
        <taxon>ecological metagenomes</taxon>
    </lineage>
</organism>
<proteinExistence type="predicted"/>
<dbReference type="EMBL" id="BARU01041417">
    <property type="protein sequence ID" value="GAH87990.1"/>
    <property type="molecule type" value="Genomic_DNA"/>
</dbReference>
<accession>X1K2X0</accession>
<evidence type="ECO:0000313" key="1">
    <source>
        <dbReference type="EMBL" id="GAH87990.1"/>
    </source>
</evidence>
<dbReference type="Pfam" id="PF14559">
    <property type="entry name" value="TPR_19"/>
    <property type="match status" value="1"/>
</dbReference>